<comment type="caution">
    <text evidence="2">The sequence shown here is derived from an EMBL/GenBank/DDBJ whole genome shotgun (WGS) entry which is preliminary data.</text>
</comment>
<dbReference type="PRINTS" id="PR02072">
    <property type="entry name" value="4JOINTEDBOX1"/>
</dbReference>
<evidence type="ECO:0000313" key="2">
    <source>
        <dbReference type="EMBL" id="ROT75416.1"/>
    </source>
</evidence>
<dbReference type="EMBL" id="QCYY01001774">
    <property type="protein sequence ID" value="ROT75416.1"/>
    <property type="molecule type" value="Genomic_DNA"/>
</dbReference>
<dbReference type="PANTHER" id="PTHR13147:SF5">
    <property type="entry name" value="FOUR-JOINTED BOX PROTEIN 1"/>
    <property type="match status" value="1"/>
</dbReference>
<keyword evidence="1" id="KW-1133">Transmembrane helix</keyword>
<keyword evidence="1" id="KW-0472">Membrane</keyword>
<dbReference type="Proteomes" id="UP000283509">
    <property type="component" value="Unassembled WGS sequence"/>
</dbReference>
<keyword evidence="1" id="KW-0812">Transmembrane</keyword>
<dbReference type="STRING" id="6689.A0A423TG37"/>
<dbReference type="AlphaFoldDB" id="A0A423TG37"/>
<evidence type="ECO:0000256" key="1">
    <source>
        <dbReference type="SAM" id="Phobius"/>
    </source>
</evidence>
<sequence length="460" mass="51895">MKVEAGSFSISLPSTPLPARSSRVTCVVAAGLAFLLGVAVGVTLPIVLVHSPLSSSFQVAFARQEAARDTGSFIQPMKEVGARSLIAPEHTWSPYIASKLGIGNDNSSIPSLRASNDANAASPNALRSEWKRIPSEIDAPDVEEAAVLLVEGVYWGDSVEEKLPPGFSESEVDEWRKFTRQHAVVRLEEGCGRMQNRLVIFENGTKSCCRYRQNYDQIQGEIFSFYLSRLLGLTNVPPSALGVVKAADWQWSNVGSQLALAQWTEERPVVLTRFIEGLVPAFIPASLREAKRRLHPVNVEGQDPRDMIELAQWSDLVIFDYLTANLDRVVNNLYNMQWNPKMMEAPAHNLARHQKTGLLVFLDNESGLLHGYRLLDKYETFHASLLKAVCVFRRSTAERVRQLVLRRDVGDRLRKMFRRYEPDLQDYLPPIPDKSIKILNERLQNVHKQIAKCEKWYRNS</sequence>
<dbReference type="OrthoDB" id="10055077at2759"/>
<accession>A0A423TG37</accession>
<reference evidence="2 3" key="1">
    <citation type="submission" date="2018-04" db="EMBL/GenBank/DDBJ databases">
        <authorList>
            <person name="Zhang X."/>
            <person name="Yuan J."/>
            <person name="Li F."/>
            <person name="Xiang J."/>
        </authorList>
    </citation>
    <scope>NUCLEOTIDE SEQUENCE [LARGE SCALE GENOMIC DNA]</scope>
    <source>
        <tissue evidence="2">Muscle</tissue>
    </source>
</reference>
<dbReference type="PANTHER" id="PTHR13147">
    <property type="entry name" value="FOUR-JOINTED BOX PROTEIN 1"/>
    <property type="match status" value="1"/>
</dbReference>
<dbReference type="GO" id="GO:0005615">
    <property type="term" value="C:extracellular space"/>
    <property type="evidence" value="ECO:0007669"/>
    <property type="project" value="TreeGrafter"/>
</dbReference>
<evidence type="ECO:0000313" key="3">
    <source>
        <dbReference type="Proteomes" id="UP000283509"/>
    </source>
</evidence>
<feature type="transmembrane region" description="Helical" evidence="1">
    <location>
        <begin position="24"/>
        <end position="48"/>
    </location>
</feature>
<keyword evidence="3" id="KW-1185">Reference proteome</keyword>
<organism evidence="2 3">
    <name type="scientific">Penaeus vannamei</name>
    <name type="common">Whiteleg shrimp</name>
    <name type="synonym">Litopenaeus vannamei</name>
    <dbReference type="NCBI Taxonomy" id="6689"/>
    <lineage>
        <taxon>Eukaryota</taxon>
        <taxon>Metazoa</taxon>
        <taxon>Ecdysozoa</taxon>
        <taxon>Arthropoda</taxon>
        <taxon>Crustacea</taxon>
        <taxon>Multicrustacea</taxon>
        <taxon>Malacostraca</taxon>
        <taxon>Eumalacostraca</taxon>
        <taxon>Eucarida</taxon>
        <taxon>Decapoda</taxon>
        <taxon>Dendrobranchiata</taxon>
        <taxon>Penaeoidea</taxon>
        <taxon>Penaeidae</taxon>
        <taxon>Penaeus</taxon>
    </lineage>
</organism>
<proteinExistence type="predicted"/>
<gene>
    <name evidence="2" type="ORF">C7M84_006022</name>
</gene>
<name>A0A423TG37_PENVA</name>
<dbReference type="InterPro" id="IPR024868">
    <property type="entry name" value="FJX1/FJ"/>
</dbReference>
<reference evidence="2 3" key="2">
    <citation type="submission" date="2019-01" db="EMBL/GenBank/DDBJ databases">
        <title>The decoding of complex shrimp genome reveals the adaptation for benthos swimmer, frequently molting mechanism and breeding impact on genome.</title>
        <authorList>
            <person name="Sun Y."/>
            <person name="Gao Y."/>
            <person name="Yu Y."/>
        </authorList>
    </citation>
    <scope>NUCLEOTIDE SEQUENCE [LARGE SCALE GENOMIC DNA]</scope>
    <source>
        <tissue evidence="2">Muscle</tissue>
    </source>
</reference>
<dbReference type="GO" id="GO:0007267">
    <property type="term" value="P:cell-cell signaling"/>
    <property type="evidence" value="ECO:0007669"/>
    <property type="project" value="TreeGrafter"/>
</dbReference>
<protein>
    <submittedName>
        <fullName evidence="2">Protein four-jointed</fullName>
    </submittedName>
</protein>